<comment type="caution">
    <text evidence="8">The sequence shown here is derived from an EMBL/GenBank/DDBJ whole genome shotgun (WGS) entry which is preliminary data.</text>
</comment>
<keyword evidence="3 8" id="KW-0347">Helicase</keyword>
<dbReference type="GO" id="GO:0003724">
    <property type="term" value="F:RNA helicase activity"/>
    <property type="evidence" value="ECO:0007669"/>
    <property type="project" value="TreeGrafter"/>
</dbReference>
<dbReference type="InterPro" id="IPR011545">
    <property type="entry name" value="DEAD/DEAH_box_helicase_dom"/>
</dbReference>
<dbReference type="Gene3D" id="3.40.50.300">
    <property type="entry name" value="P-loop containing nucleotide triphosphate hydrolases"/>
    <property type="match status" value="2"/>
</dbReference>
<dbReference type="EMBL" id="AZIL01000186">
    <property type="protein sequence ID" value="EWM29012.1"/>
    <property type="molecule type" value="Genomic_DNA"/>
</dbReference>
<evidence type="ECO:0000256" key="5">
    <source>
        <dbReference type="SAM" id="MobiDB-lite"/>
    </source>
</evidence>
<evidence type="ECO:0000259" key="7">
    <source>
        <dbReference type="PROSITE" id="PS51194"/>
    </source>
</evidence>
<feature type="region of interest" description="Disordered" evidence="5">
    <location>
        <begin position="65"/>
        <end position="92"/>
    </location>
</feature>
<dbReference type="PROSITE" id="PS51194">
    <property type="entry name" value="HELICASE_CTER"/>
    <property type="match status" value="1"/>
</dbReference>
<feature type="compositionally biased region" description="Basic and acidic residues" evidence="5">
    <location>
        <begin position="456"/>
        <end position="473"/>
    </location>
</feature>
<dbReference type="InterPro" id="IPR001650">
    <property type="entry name" value="Helicase_C-like"/>
</dbReference>
<feature type="region of interest" description="Disordered" evidence="5">
    <location>
        <begin position="632"/>
        <end position="665"/>
    </location>
</feature>
<evidence type="ECO:0000256" key="4">
    <source>
        <dbReference type="ARBA" id="ARBA00022840"/>
    </source>
</evidence>
<evidence type="ECO:0000259" key="6">
    <source>
        <dbReference type="PROSITE" id="PS51192"/>
    </source>
</evidence>
<dbReference type="InterPro" id="IPR014001">
    <property type="entry name" value="Helicase_ATP-bd"/>
</dbReference>
<dbReference type="Proteomes" id="UP000019335">
    <property type="component" value="Chromosome 3"/>
</dbReference>
<evidence type="ECO:0000313" key="9">
    <source>
        <dbReference type="Proteomes" id="UP000019335"/>
    </source>
</evidence>
<organism evidence="8 9">
    <name type="scientific">Nannochloropsis gaditana</name>
    <dbReference type="NCBI Taxonomy" id="72520"/>
    <lineage>
        <taxon>Eukaryota</taxon>
        <taxon>Sar</taxon>
        <taxon>Stramenopiles</taxon>
        <taxon>Ochrophyta</taxon>
        <taxon>Eustigmatophyceae</taxon>
        <taxon>Eustigmatales</taxon>
        <taxon>Monodopsidaceae</taxon>
        <taxon>Nannochloropsis</taxon>
    </lineage>
</organism>
<dbReference type="GO" id="GO:0016787">
    <property type="term" value="F:hydrolase activity"/>
    <property type="evidence" value="ECO:0007669"/>
    <property type="project" value="UniProtKB-KW"/>
</dbReference>
<feature type="compositionally biased region" description="Low complexity" evidence="5">
    <location>
        <begin position="71"/>
        <end position="82"/>
    </location>
</feature>
<dbReference type="PROSITE" id="PS51192">
    <property type="entry name" value="HELICASE_ATP_BIND_1"/>
    <property type="match status" value="1"/>
</dbReference>
<dbReference type="Pfam" id="PF00271">
    <property type="entry name" value="Helicase_C"/>
    <property type="match status" value="1"/>
</dbReference>
<accession>W7TS57</accession>
<dbReference type="CDD" id="cd18787">
    <property type="entry name" value="SF2_C_DEAD"/>
    <property type="match status" value="1"/>
</dbReference>
<protein>
    <submittedName>
        <fullName evidence="8">RNA helicase DEAD-box type</fullName>
    </submittedName>
</protein>
<keyword evidence="2" id="KW-0378">Hydrolase</keyword>
<dbReference type="GO" id="GO:0005829">
    <property type="term" value="C:cytosol"/>
    <property type="evidence" value="ECO:0007669"/>
    <property type="project" value="TreeGrafter"/>
</dbReference>
<reference evidence="8 9" key="1">
    <citation type="journal article" date="2014" name="Mol. Plant">
        <title>Chromosome Scale Genome Assembly and Transcriptome Profiling of Nannochloropsis gaditana in Nitrogen Depletion.</title>
        <authorList>
            <person name="Corteggiani Carpinelli E."/>
            <person name="Telatin A."/>
            <person name="Vitulo N."/>
            <person name="Forcato C."/>
            <person name="D'Angelo M."/>
            <person name="Schiavon R."/>
            <person name="Vezzi A."/>
            <person name="Giacometti G.M."/>
            <person name="Morosinotto T."/>
            <person name="Valle G."/>
        </authorList>
    </citation>
    <scope>NUCLEOTIDE SEQUENCE [LARGE SCALE GENOMIC DNA]</scope>
    <source>
        <strain evidence="8 9">B-31</strain>
    </source>
</reference>
<dbReference type="GO" id="GO:0003676">
    <property type="term" value="F:nucleic acid binding"/>
    <property type="evidence" value="ECO:0007669"/>
    <property type="project" value="InterPro"/>
</dbReference>
<evidence type="ECO:0000256" key="2">
    <source>
        <dbReference type="ARBA" id="ARBA00022801"/>
    </source>
</evidence>
<feature type="domain" description="Helicase ATP-binding" evidence="6">
    <location>
        <begin position="184"/>
        <end position="411"/>
    </location>
</feature>
<keyword evidence="1" id="KW-0547">Nucleotide-binding</keyword>
<feature type="domain" description="Helicase C-terminal" evidence="7">
    <location>
        <begin position="473"/>
        <end position="622"/>
    </location>
</feature>
<dbReference type="SMART" id="SM00490">
    <property type="entry name" value="HELICc"/>
    <property type="match status" value="1"/>
</dbReference>
<dbReference type="Pfam" id="PF00270">
    <property type="entry name" value="DEAD"/>
    <property type="match status" value="1"/>
</dbReference>
<keyword evidence="9" id="KW-1185">Reference proteome</keyword>
<dbReference type="InterPro" id="IPR027417">
    <property type="entry name" value="P-loop_NTPase"/>
</dbReference>
<dbReference type="PANTHER" id="PTHR47959:SF1">
    <property type="entry name" value="ATP-DEPENDENT RNA HELICASE DBPA"/>
    <property type="match status" value="1"/>
</dbReference>
<dbReference type="GO" id="GO:0005524">
    <property type="term" value="F:ATP binding"/>
    <property type="evidence" value="ECO:0007669"/>
    <property type="project" value="UniProtKB-KW"/>
</dbReference>
<evidence type="ECO:0000256" key="3">
    <source>
        <dbReference type="ARBA" id="ARBA00022806"/>
    </source>
</evidence>
<proteinExistence type="predicted"/>
<feature type="region of interest" description="Disordered" evidence="5">
    <location>
        <begin position="456"/>
        <end position="476"/>
    </location>
</feature>
<name>W7TS57_9STRA</name>
<dbReference type="OrthoDB" id="10256233at2759"/>
<keyword evidence="4" id="KW-0067">ATP-binding</keyword>
<dbReference type="SUPFAM" id="SSF52540">
    <property type="entry name" value="P-loop containing nucleoside triphosphate hydrolases"/>
    <property type="match status" value="1"/>
</dbReference>
<gene>
    <name evidence="8" type="ORF">Naga_100780g2</name>
</gene>
<evidence type="ECO:0000256" key="1">
    <source>
        <dbReference type="ARBA" id="ARBA00022741"/>
    </source>
</evidence>
<dbReference type="SMART" id="SM00487">
    <property type="entry name" value="DEXDc"/>
    <property type="match status" value="1"/>
</dbReference>
<dbReference type="AlphaFoldDB" id="W7TS57"/>
<sequence>MPRRVPLPWPWHPLLRYVSAGAASTFLAASSSRRIGMATTTTTTTVLSIFYLILSHSHSSTATLVDKRAGRGSTSGSRCSSSKRAFIQPSTPGRHLPKDHTGLYVGHEYMSHLSWPLGTKTRPCGGVRRCTSMGTPSQGEDLTANTGTFGENIPFAALGLSPWLTAALSGAGKATSTHIQALALPTILAGENVVIGSETGAGKTLAYLLPVMELAHRAHAARTAMKEKALAYYQERRGALKEGAGGRERVGEYSSLAEDYPWEAPFAIVLVPNGQLSEQVLRMAGEVLGQGEGEENVRVEALKGSVDVWPYRVGSRAAPDVLVCTPATLSSFDREVNLFGEVNILVVDEADMLLEGDYGRHLERILVAFKRADKLHTARSEPLTQYVLAAATLPSYGLKSVEELVKKRFPSAVRVHTDLMHKHHPQLTQVFVEAPEDLEGKIAMLLQVLEKLRTKGEEARRAEGGKEGGKEGEGEAQATILPKTMVFLNTATAAARTQIAVQAAGFPSVAFHKEVRREEREANLQRFRSNQVPLLVCTDLAARGLDIPDVRQVVQVEFAPNVVQHLHRIGRAVRAGREGRAVNFYDLGAHDLVESLQLAQADTLERSFSRQRGFRKKIKKYGRDYYRLPGGAYRGPGWEEEAKGRGRKGEGGGEEGRGGKEAVER</sequence>
<dbReference type="InterPro" id="IPR050079">
    <property type="entry name" value="DEAD_box_RNA_helicase"/>
</dbReference>
<evidence type="ECO:0000313" key="8">
    <source>
        <dbReference type="EMBL" id="EWM29012.1"/>
    </source>
</evidence>
<dbReference type="PANTHER" id="PTHR47959">
    <property type="entry name" value="ATP-DEPENDENT RNA HELICASE RHLE-RELATED"/>
    <property type="match status" value="1"/>
</dbReference>
<feature type="compositionally biased region" description="Basic and acidic residues" evidence="5">
    <location>
        <begin position="640"/>
        <end position="665"/>
    </location>
</feature>